<organism evidence="3 4">
    <name type="scientific">Novosphingobium rhizovicinum</name>
    <dbReference type="NCBI Taxonomy" id="3228928"/>
    <lineage>
        <taxon>Bacteria</taxon>
        <taxon>Pseudomonadati</taxon>
        <taxon>Pseudomonadota</taxon>
        <taxon>Alphaproteobacteria</taxon>
        <taxon>Sphingomonadales</taxon>
        <taxon>Sphingomonadaceae</taxon>
        <taxon>Novosphingobium</taxon>
    </lineage>
</organism>
<keyword evidence="2" id="KW-0812">Transmembrane</keyword>
<feature type="region of interest" description="Disordered" evidence="1">
    <location>
        <begin position="32"/>
        <end position="60"/>
    </location>
</feature>
<comment type="caution">
    <text evidence="3">The sequence shown here is derived from an EMBL/GenBank/DDBJ whole genome shotgun (WGS) entry which is preliminary data.</text>
</comment>
<proteinExistence type="predicted"/>
<gene>
    <name evidence="3" type="ORF">ABUH87_06635</name>
</gene>
<evidence type="ECO:0000313" key="4">
    <source>
        <dbReference type="Proteomes" id="UP001556118"/>
    </source>
</evidence>
<keyword evidence="2" id="KW-0472">Membrane</keyword>
<evidence type="ECO:0000256" key="2">
    <source>
        <dbReference type="SAM" id="Phobius"/>
    </source>
</evidence>
<protein>
    <submittedName>
        <fullName evidence="3">Uncharacterized protein</fullName>
    </submittedName>
</protein>
<evidence type="ECO:0000256" key="1">
    <source>
        <dbReference type="SAM" id="MobiDB-lite"/>
    </source>
</evidence>
<accession>A0ABV3R9T3</accession>
<sequence length="60" mass="7024">MDWLWAFVIIGGPIILGLALIYATVQYRNRGRELDRASQESAKRVREDIRHEDERASQPR</sequence>
<keyword evidence="2" id="KW-1133">Transmembrane helix</keyword>
<reference evidence="3 4" key="1">
    <citation type="submission" date="2024-06" db="EMBL/GenBank/DDBJ databases">
        <title>Novosphingobium rhizovicinus M1R2S20.</title>
        <authorList>
            <person name="Sun J.-Q."/>
        </authorList>
    </citation>
    <scope>NUCLEOTIDE SEQUENCE [LARGE SCALE GENOMIC DNA]</scope>
    <source>
        <strain evidence="3 4">M1R2S20</strain>
    </source>
</reference>
<dbReference type="RefSeq" id="WP_367771518.1">
    <property type="nucleotide sequence ID" value="NZ_JBFNXR010000021.1"/>
</dbReference>
<keyword evidence="4" id="KW-1185">Reference proteome</keyword>
<feature type="transmembrane region" description="Helical" evidence="2">
    <location>
        <begin position="6"/>
        <end position="25"/>
    </location>
</feature>
<dbReference type="EMBL" id="JBFNXR010000021">
    <property type="protein sequence ID" value="MEW9854854.1"/>
    <property type="molecule type" value="Genomic_DNA"/>
</dbReference>
<name>A0ABV3R9T3_9SPHN</name>
<dbReference type="Proteomes" id="UP001556118">
    <property type="component" value="Unassembled WGS sequence"/>
</dbReference>
<evidence type="ECO:0000313" key="3">
    <source>
        <dbReference type="EMBL" id="MEW9854854.1"/>
    </source>
</evidence>